<sequence length="705" mass="75711">MSSARNSVRRRLGLGSVLILVNVGLVAGAVLVVTAGGSQVLRRLADEQALSRVETAGGSALRAVEYAEIDVLTSTRLLAQRPTLLQLYHSSDRKGLVAFLSQFGETGNLAGCALVDSSGIVASAGAALDWNAILLAAGSKEQVLLQPEPHQPLIAGAVIPVRDGDNAAAAVAARWLDEEFAQIVAAQVGVEIAIIPRDVMPSGLRNVACQRALATGNSTQQYIADEDAYLAILPLHSPSGNIPGVVAAHLSARGVAASIRTLARSLFLLALFVALLAAAVSVLVGRRLARPLRVLTAAAARIGRGDLETPIQREAGAEIGTLSGTMEEMRHRLVALTAELRQRRAEAEAVLGGIVEGVFTVDRERKIRYVNPQGAELMGLRPEDIIGRFCGDVLDPEPIDGKRPCTDRCPIVHARFRGTVRATEHLWLRRGERQQTVVITSAMPSPAGADPSEVLQFQMIRDETEVEVTRRLRDTVLANISHEFRTPLSAQLASIELLRDRIAREPGANLEPLVRSLEQGTLRLTWLIDNLLESVRIDAGQKAIRRQSVTLDTVVEDALSMTAPLITQRGQILESELPFPLPPIMGDPPRLVQVFVNLLANASKFAPADSKIRIGGRVHADQIQLWIDDEGTGFPHGDGDMVFERFVRSSGSEPEESGIGLGLWIVKSIVTRHGGRVTVEPTPGAASGSRFSVYLPISDTPTVEP</sequence>
<feature type="transmembrane region" description="Helical" evidence="13">
    <location>
        <begin position="12"/>
        <end position="33"/>
    </location>
</feature>
<dbReference type="SUPFAM" id="SSF55874">
    <property type="entry name" value="ATPase domain of HSP90 chaperone/DNA topoisomerase II/histidine kinase"/>
    <property type="match status" value="1"/>
</dbReference>
<dbReference type="InterPro" id="IPR005467">
    <property type="entry name" value="His_kinase_dom"/>
</dbReference>
<dbReference type="InterPro" id="IPR035965">
    <property type="entry name" value="PAS-like_dom_sf"/>
</dbReference>
<keyword evidence="6 13" id="KW-0812">Transmembrane</keyword>
<dbReference type="EC" id="2.7.13.3" evidence="3"/>
<dbReference type="InterPro" id="IPR003660">
    <property type="entry name" value="HAMP_dom"/>
</dbReference>
<dbReference type="PRINTS" id="PR00344">
    <property type="entry name" value="BCTRLSENSOR"/>
</dbReference>
<dbReference type="CDD" id="cd00130">
    <property type="entry name" value="PAS"/>
    <property type="match status" value="1"/>
</dbReference>
<dbReference type="InterPro" id="IPR036097">
    <property type="entry name" value="HisK_dim/P_sf"/>
</dbReference>
<dbReference type="InterPro" id="IPR050351">
    <property type="entry name" value="BphY/WalK/GraS-like"/>
</dbReference>
<evidence type="ECO:0000256" key="2">
    <source>
        <dbReference type="ARBA" id="ARBA00004141"/>
    </source>
</evidence>
<dbReference type="InterPro" id="IPR004358">
    <property type="entry name" value="Sig_transdc_His_kin-like_C"/>
</dbReference>
<evidence type="ECO:0000313" key="17">
    <source>
        <dbReference type="EMBL" id="MBU2691165.1"/>
    </source>
</evidence>
<dbReference type="InterPro" id="IPR003661">
    <property type="entry name" value="HisK_dim/P_dom"/>
</dbReference>
<dbReference type="Pfam" id="PF00512">
    <property type="entry name" value="HisKA"/>
    <property type="match status" value="1"/>
</dbReference>
<dbReference type="GO" id="GO:0005524">
    <property type="term" value="F:ATP binding"/>
    <property type="evidence" value="ECO:0007669"/>
    <property type="project" value="UniProtKB-KW"/>
</dbReference>
<dbReference type="PROSITE" id="PS50885">
    <property type="entry name" value="HAMP"/>
    <property type="match status" value="1"/>
</dbReference>
<dbReference type="PANTHER" id="PTHR42878:SF7">
    <property type="entry name" value="SENSOR HISTIDINE KINASE GLRK"/>
    <property type="match status" value="1"/>
</dbReference>
<comment type="subcellular location">
    <subcellularLocation>
        <location evidence="2">Membrane</location>
        <topology evidence="2">Multi-pass membrane protein</topology>
    </subcellularLocation>
</comment>
<evidence type="ECO:0000259" key="15">
    <source>
        <dbReference type="PROSITE" id="PS50112"/>
    </source>
</evidence>
<dbReference type="SUPFAM" id="SSF55785">
    <property type="entry name" value="PYP-like sensor domain (PAS domain)"/>
    <property type="match status" value="1"/>
</dbReference>
<keyword evidence="4" id="KW-0597">Phosphoprotein</keyword>
<dbReference type="AlphaFoldDB" id="A0A948W6I4"/>
<dbReference type="GO" id="GO:0007234">
    <property type="term" value="P:osmosensory signaling via phosphorelay pathway"/>
    <property type="evidence" value="ECO:0007669"/>
    <property type="project" value="TreeGrafter"/>
</dbReference>
<keyword evidence="7" id="KW-0547">Nucleotide-binding</keyword>
<evidence type="ECO:0000256" key="11">
    <source>
        <dbReference type="ARBA" id="ARBA00023012"/>
    </source>
</evidence>
<dbReference type="Proteomes" id="UP000777784">
    <property type="component" value="Unassembled WGS sequence"/>
</dbReference>
<evidence type="ECO:0000256" key="6">
    <source>
        <dbReference type="ARBA" id="ARBA00022692"/>
    </source>
</evidence>
<evidence type="ECO:0000256" key="10">
    <source>
        <dbReference type="ARBA" id="ARBA00022989"/>
    </source>
</evidence>
<name>A0A948W6I4_UNCEI</name>
<evidence type="ECO:0000256" key="13">
    <source>
        <dbReference type="SAM" id="Phobius"/>
    </source>
</evidence>
<proteinExistence type="predicted"/>
<feature type="transmembrane region" description="Helical" evidence="13">
    <location>
        <begin position="266"/>
        <end position="285"/>
    </location>
</feature>
<dbReference type="InterPro" id="IPR003594">
    <property type="entry name" value="HATPase_dom"/>
</dbReference>
<feature type="domain" description="HAMP" evidence="16">
    <location>
        <begin position="286"/>
        <end position="338"/>
    </location>
</feature>
<evidence type="ECO:0000256" key="8">
    <source>
        <dbReference type="ARBA" id="ARBA00022777"/>
    </source>
</evidence>
<dbReference type="GO" id="GO:0030295">
    <property type="term" value="F:protein kinase activator activity"/>
    <property type="evidence" value="ECO:0007669"/>
    <property type="project" value="TreeGrafter"/>
</dbReference>
<evidence type="ECO:0000256" key="5">
    <source>
        <dbReference type="ARBA" id="ARBA00022679"/>
    </source>
</evidence>
<dbReference type="PROSITE" id="PS50109">
    <property type="entry name" value="HIS_KIN"/>
    <property type="match status" value="1"/>
</dbReference>
<dbReference type="CDD" id="cd00075">
    <property type="entry name" value="HATPase"/>
    <property type="match status" value="1"/>
</dbReference>
<evidence type="ECO:0000313" key="18">
    <source>
        <dbReference type="Proteomes" id="UP000777784"/>
    </source>
</evidence>
<accession>A0A948W6I4</accession>
<keyword evidence="10 13" id="KW-1133">Transmembrane helix</keyword>
<dbReference type="EMBL" id="JAHJDP010000046">
    <property type="protein sequence ID" value="MBU2691165.1"/>
    <property type="molecule type" value="Genomic_DNA"/>
</dbReference>
<dbReference type="PROSITE" id="PS50112">
    <property type="entry name" value="PAS"/>
    <property type="match status" value="1"/>
</dbReference>
<dbReference type="GO" id="GO:0000155">
    <property type="term" value="F:phosphorelay sensor kinase activity"/>
    <property type="evidence" value="ECO:0007669"/>
    <property type="project" value="InterPro"/>
</dbReference>
<dbReference type="CDD" id="cd06225">
    <property type="entry name" value="HAMP"/>
    <property type="match status" value="1"/>
</dbReference>
<feature type="domain" description="Histidine kinase" evidence="14">
    <location>
        <begin position="479"/>
        <end position="699"/>
    </location>
</feature>
<keyword evidence="5" id="KW-0808">Transferase</keyword>
<keyword evidence="11" id="KW-0902">Two-component regulatory system</keyword>
<comment type="caution">
    <text evidence="17">The sequence shown here is derived from an EMBL/GenBank/DDBJ whole genome shotgun (WGS) entry which is preliminary data.</text>
</comment>
<dbReference type="InterPro" id="IPR013656">
    <property type="entry name" value="PAS_4"/>
</dbReference>
<keyword evidence="8" id="KW-0418">Kinase</keyword>
<gene>
    <name evidence="17" type="ORF">KJ970_09560</name>
</gene>
<protein>
    <recommendedName>
        <fullName evidence="3">histidine kinase</fullName>
        <ecNumber evidence="3">2.7.13.3</ecNumber>
    </recommendedName>
</protein>
<dbReference type="Gene3D" id="6.10.340.10">
    <property type="match status" value="1"/>
</dbReference>
<dbReference type="GO" id="GO:0016020">
    <property type="term" value="C:membrane"/>
    <property type="evidence" value="ECO:0007669"/>
    <property type="project" value="UniProtKB-SubCell"/>
</dbReference>
<dbReference type="PANTHER" id="PTHR42878">
    <property type="entry name" value="TWO-COMPONENT HISTIDINE KINASE"/>
    <property type="match status" value="1"/>
</dbReference>
<dbReference type="CDD" id="cd00082">
    <property type="entry name" value="HisKA"/>
    <property type="match status" value="1"/>
</dbReference>
<dbReference type="SMART" id="SM00387">
    <property type="entry name" value="HATPase_c"/>
    <property type="match status" value="1"/>
</dbReference>
<evidence type="ECO:0000259" key="16">
    <source>
        <dbReference type="PROSITE" id="PS50885"/>
    </source>
</evidence>
<feature type="domain" description="PAS" evidence="15">
    <location>
        <begin position="343"/>
        <end position="397"/>
    </location>
</feature>
<dbReference type="GO" id="GO:0000156">
    <property type="term" value="F:phosphorelay response regulator activity"/>
    <property type="evidence" value="ECO:0007669"/>
    <property type="project" value="TreeGrafter"/>
</dbReference>
<evidence type="ECO:0000256" key="9">
    <source>
        <dbReference type="ARBA" id="ARBA00022840"/>
    </source>
</evidence>
<keyword evidence="9" id="KW-0067">ATP-binding</keyword>
<comment type="catalytic activity">
    <reaction evidence="1">
        <text>ATP + protein L-histidine = ADP + protein N-phospho-L-histidine.</text>
        <dbReference type="EC" id="2.7.13.3"/>
    </reaction>
</comment>
<dbReference type="SMART" id="SM00091">
    <property type="entry name" value="PAS"/>
    <property type="match status" value="1"/>
</dbReference>
<dbReference type="SUPFAM" id="SSF47384">
    <property type="entry name" value="Homodimeric domain of signal transducing histidine kinase"/>
    <property type="match status" value="1"/>
</dbReference>
<dbReference type="Gene3D" id="1.10.287.130">
    <property type="match status" value="1"/>
</dbReference>
<dbReference type="SMART" id="SM00388">
    <property type="entry name" value="HisKA"/>
    <property type="match status" value="1"/>
</dbReference>
<dbReference type="SMART" id="SM00304">
    <property type="entry name" value="HAMP"/>
    <property type="match status" value="1"/>
</dbReference>
<evidence type="ECO:0000256" key="3">
    <source>
        <dbReference type="ARBA" id="ARBA00012438"/>
    </source>
</evidence>
<evidence type="ECO:0000256" key="4">
    <source>
        <dbReference type="ARBA" id="ARBA00022553"/>
    </source>
</evidence>
<organism evidence="17 18">
    <name type="scientific">Eiseniibacteriota bacterium</name>
    <dbReference type="NCBI Taxonomy" id="2212470"/>
    <lineage>
        <taxon>Bacteria</taxon>
        <taxon>Candidatus Eiseniibacteriota</taxon>
    </lineage>
</organism>
<dbReference type="InterPro" id="IPR000014">
    <property type="entry name" value="PAS"/>
</dbReference>
<dbReference type="SUPFAM" id="SSF158472">
    <property type="entry name" value="HAMP domain-like"/>
    <property type="match status" value="1"/>
</dbReference>
<dbReference type="InterPro" id="IPR036890">
    <property type="entry name" value="HATPase_C_sf"/>
</dbReference>
<dbReference type="Pfam" id="PF02518">
    <property type="entry name" value="HATPase_c"/>
    <property type="match status" value="1"/>
</dbReference>
<dbReference type="Gene3D" id="3.30.565.10">
    <property type="entry name" value="Histidine kinase-like ATPase, C-terminal domain"/>
    <property type="match status" value="1"/>
</dbReference>
<evidence type="ECO:0000256" key="12">
    <source>
        <dbReference type="ARBA" id="ARBA00023136"/>
    </source>
</evidence>
<evidence type="ECO:0000256" key="1">
    <source>
        <dbReference type="ARBA" id="ARBA00000085"/>
    </source>
</evidence>
<reference evidence="17" key="1">
    <citation type="submission" date="2021-05" db="EMBL/GenBank/DDBJ databases">
        <title>Energy efficiency and biological interactions define the core microbiome of deep oligotrophic groundwater.</title>
        <authorList>
            <person name="Mehrshad M."/>
            <person name="Lopez-Fernandez M."/>
            <person name="Bell E."/>
            <person name="Bernier-Latmani R."/>
            <person name="Bertilsson S."/>
            <person name="Dopson M."/>
        </authorList>
    </citation>
    <scope>NUCLEOTIDE SEQUENCE</scope>
    <source>
        <strain evidence="17">Modern_marine.mb.64</strain>
    </source>
</reference>
<evidence type="ECO:0000256" key="7">
    <source>
        <dbReference type="ARBA" id="ARBA00022741"/>
    </source>
</evidence>
<keyword evidence="12 13" id="KW-0472">Membrane</keyword>
<dbReference type="Pfam" id="PF08448">
    <property type="entry name" value="PAS_4"/>
    <property type="match status" value="1"/>
</dbReference>
<evidence type="ECO:0000259" key="14">
    <source>
        <dbReference type="PROSITE" id="PS50109"/>
    </source>
</evidence>
<dbReference type="Gene3D" id="3.30.450.20">
    <property type="entry name" value="PAS domain"/>
    <property type="match status" value="1"/>
</dbReference>
<dbReference type="Pfam" id="PF00672">
    <property type="entry name" value="HAMP"/>
    <property type="match status" value="1"/>
</dbReference>